<evidence type="ECO:0000256" key="2">
    <source>
        <dbReference type="ARBA" id="ARBA00022729"/>
    </source>
</evidence>
<protein>
    <submittedName>
        <fullName evidence="9">Glycoside hydrolase family 43 protein</fullName>
    </submittedName>
</protein>
<comment type="similarity">
    <text evidence="1 7">Belongs to the glycosyl hydrolase 43 family.</text>
</comment>
<evidence type="ECO:0000256" key="7">
    <source>
        <dbReference type="RuleBase" id="RU361187"/>
    </source>
</evidence>
<name>A0A6A6C087_ZASCE</name>
<feature type="active site" description="Proton donor" evidence="5">
    <location>
        <position position="195"/>
    </location>
</feature>
<keyword evidence="10" id="KW-1185">Reference proteome</keyword>
<evidence type="ECO:0000256" key="3">
    <source>
        <dbReference type="ARBA" id="ARBA00022801"/>
    </source>
</evidence>
<dbReference type="EMBL" id="ML993641">
    <property type="protein sequence ID" value="KAF2159222.1"/>
    <property type="molecule type" value="Genomic_DNA"/>
</dbReference>
<feature type="active site" description="Proton acceptor" evidence="5">
    <location>
        <position position="33"/>
    </location>
</feature>
<evidence type="ECO:0000256" key="1">
    <source>
        <dbReference type="ARBA" id="ARBA00009865"/>
    </source>
</evidence>
<dbReference type="OrthoDB" id="272289at2759"/>
<evidence type="ECO:0000313" key="10">
    <source>
        <dbReference type="Proteomes" id="UP000799537"/>
    </source>
</evidence>
<dbReference type="Pfam" id="PF04616">
    <property type="entry name" value="Glyco_hydro_43"/>
    <property type="match status" value="1"/>
</dbReference>
<evidence type="ECO:0000313" key="9">
    <source>
        <dbReference type="EMBL" id="KAF2159222.1"/>
    </source>
</evidence>
<dbReference type="AlphaFoldDB" id="A0A6A6C087"/>
<feature type="site" description="Important for catalytic activity, responsible for pKa modulation of the active site Glu and correct orientation of both the proton donor and substrate" evidence="6">
    <location>
        <position position="137"/>
    </location>
</feature>
<keyword evidence="4 7" id="KW-0326">Glycosidase</keyword>
<dbReference type="PANTHER" id="PTHR43817:SF1">
    <property type="entry name" value="HYDROLASE, FAMILY 43, PUTATIVE (AFU_ORTHOLOGUE AFUA_3G01660)-RELATED"/>
    <property type="match status" value="1"/>
</dbReference>
<dbReference type="Proteomes" id="UP000799537">
    <property type="component" value="Unassembled WGS sequence"/>
</dbReference>
<feature type="chain" id="PRO_5025495369" evidence="8">
    <location>
        <begin position="20"/>
        <end position="320"/>
    </location>
</feature>
<evidence type="ECO:0000256" key="5">
    <source>
        <dbReference type="PIRSR" id="PIRSR606710-1"/>
    </source>
</evidence>
<dbReference type="GO" id="GO:0005975">
    <property type="term" value="P:carbohydrate metabolic process"/>
    <property type="evidence" value="ECO:0007669"/>
    <property type="project" value="InterPro"/>
</dbReference>
<organism evidence="9 10">
    <name type="scientific">Zasmidium cellare ATCC 36951</name>
    <dbReference type="NCBI Taxonomy" id="1080233"/>
    <lineage>
        <taxon>Eukaryota</taxon>
        <taxon>Fungi</taxon>
        <taxon>Dikarya</taxon>
        <taxon>Ascomycota</taxon>
        <taxon>Pezizomycotina</taxon>
        <taxon>Dothideomycetes</taxon>
        <taxon>Dothideomycetidae</taxon>
        <taxon>Mycosphaerellales</taxon>
        <taxon>Mycosphaerellaceae</taxon>
        <taxon>Zasmidium</taxon>
    </lineage>
</organism>
<dbReference type="GeneID" id="54572344"/>
<evidence type="ECO:0000256" key="4">
    <source>
        <dbReference type="ARBA" id="ARBA00023295"/>
    </source>
</evidence>
<evidence type="ECO:0000256" key="6">
    <source>
        <dbReference type="PIRSR" id="PIRSR606710-2"/>
    </source>
</evidence>
<keyword evidence="2 8" id="KW-0732">Signal</keyword>
<feature type="signal peptide" evidence="8">
    <location>
        <begin position="1"/>
        <end position="19"/>
    </location>
</feature>
<evidence type="ECO:0000256" key="8">
    <source>
        <dbReference type="SAM" id="SignalP"/>
    </source>
</evidence>
<gene>
    <name evidence="9" type="ORF">M409DRAFT_71212</name>
</gene>
<sequence>MIRNILLSALCILPSLVSAGNYSNPLKANNAGDPNIVYENGWYYLMSTTGADLQMTRAHTLDGLKQGERKQVFKDSTPSRCCNVWAPEMHKVEGAWHIYYAAGAGGDEQHAHVIKGGSSPWDAFTYLGQMRPDWSIDGTLLTIANKNYFVYSGRDTDGVQSLFIAPMTGAATSGQRSLLAKPTQSWETNGFGVNEGPFALYHGGRTWLTFSASFCGTAQYSLGLLTYNGGDPLQQGSWTKSNGPVFKSADGNYGPGHNSFFTSPDGSQIWNVYHATNNSNGSCGGDRYANALIVNWKSDGTPDFGVPPEVGAVLPGPKGE</sequence>
<dbReference type="SUPFAM" id="SSF75005">
    <property type="entry name" value="Arabinanase/levansucrase/invertase"/>
    <property type="match status" value="1"/>
</dbReference>
<proteinExistence type="inferred from homology"/>
<dbReference type="InterPro" id="IPR006710">
    <property type="entry name" value="Glyco_hydro_43"/>
</dbReference>
<dbReference type="InterPro" id="IPR023296">
    <property type="entry name" value="Glyco_hydro_beta-prop_sf"/>
</dbReference>
<accession>A0A6A6C087</accession>
<dbReference type="Gene3D" id="2.115.10.20">
    <property type="entry name" value="Glycosyl hydrolase domain, family 43"/>
    <property type="match status" value="1"/>
</dbReference>
<dbReference type="GO" id="GO:0004553">
    <property type="term" value="F:hydrolase activity, hydrolyzing O-glycosyl compounds"/>
    <property type="evidence" value="ECO:0007669"/>
    <property type="project" value="InterPro"/>
</dbReference>
<keyword evidence="3 7" id="KW-0378">Hydrolase</keyword>
<dbReference type="PANTHER" id="PTHR43817">
    <property type="entry name" value="GLYCOSYL HYDROLASE"/>
    <property type="match status" value="1"/>
</dbReference>
<dbReference type="CDD" id="cd18820">
    <property type="entry name" value="GH43_LbAraf43-like"/>
    <property type="match status" value="1"/>
</dbReference>
<reference evidence="9" key="1">
    <citation type="journal article" date="2020" name="Stud. Mycol.">
        <title>101 Dothideomycetes genomes: a test case for predicting lifestyles and emergence of pathogens.</title>
        <authorList>
            <person name="Haridas S."/>
            <person name="Albert R."/>
            <person name="Binder M."/>
            <person name="Bloem J."/>
            <person name="Labutti K."/>
            <person name="Salamov A."/>
            <person name="Andreopoulos B."/>
            <person name="Baker S."/>
            <person name="Barry K."/>
            <person name="Bills G."/>
            <person name="Bluhm B."/>
            <person name="Cannon C."/>
            <person name="Castanera R."/>
            <person name="Culley D."/>
            <person name="Daum C."/>
            <person name="Ezra D."/>
            <person name="Gonzalez J."/>
            <person name="Henrissat B."/>
            <person name="Kuo A."/>
            <person name="Liang C."/>
            <person name="Lipzen A."/>
            <person name="Lutzoni F."/>
            <person name="Magnuson J."/>
            <person name="Mondo S."/>
            <person name="Nolan M."/>
            <person name="Ohm R."/>
            <person name="Pangilinan J."/>
            <person name="Park H.-J."/>
            <person name="Ramirez L."/>
            <person name="Alfaro M."/>
            <person name="Sun H."/>
            <person name="Tritt A."/>
            <person name="Yoshinaga Y."/>
            <person name="Zwiers L.-H."/>
            <person name="Turgeon B."/>
            <person name="Goodwin S."/>
            <person name="Spatafora J."/>
            <person name="Crous P."/>
            <person name="Grigoriev I."/>
        </authorList>
    </citation>
    <scope>NUCLEOTIDE SEQUENCE</scope>
    <source>
        <strain evidence="9">ATCC 36951</strain>
    </source>
</reference>
<dbReference type="RefSeq" id="XP_033660111.1">
    <property type="nucleotide sequence ID" value="XM_033819072.1"/>
</dbReference>